<dbReference type="InterPro" id="IPR028098">
    <property type="entry name" value="Glyco_trans_4-like_N"/>
</dbReference>
<dbReference type="Pfam" id="PF00534">
    <property type="entry name" value="Glycos_transf_1"/>
    <property type="match status" value="1"/>
</dbReference>
<reference evidence="3 4" key="1">
    <citation type="submission" date="2023-01" db="EMBL/GenBank/DDBJ databases">
        <authorList>
            <person name="Lee S.H."/>
            <person name="Jung H.S."/>
            <person name="Yun J.U."/>
        </authorList>
    </citation>
    <scope>NUCLEOTIDE SEQUENCE [LARGE SCALE GENOMIC DNA]</scope>
    <source>
        <strain evidence="3 4">CBA3646</strain>
    </source>
</reference>
<evidence type="ECO:0000259" key="1">
    <source>
        <dbReference type="Pfam" id="PF00534"/>
    </source>
</evidence>
<dbReference type="EC" id="2.4.-.-" evidence="3"/>
<keyword evidence="4" id="KW-1185">Reference proteome</keyword>
<accession>A0ABY7QWJ9</accession>
<gene>
    <name evidence="3" type="ORF">O6R05_02620</name>
</gene>
<feature type="domain" description="Glycosyl transferase family 1" evidence="1">
    <location>
        <begin position="196"/>
        <end position="353"/>
    </location>
</feature>
<protein>
    <submittedName>
        <fullName evidence="3">Glycosyltransferase</fullName>
        <ecNumber evidence="3">2.4.-.-</ecNumber>
    </submittedName>
</protein>
<dbReference type="InterPro" id="IPR050194">
    <property type="entry name" value="Glycosyltransferase_grp1"/>
</dbReference>
<dbReference type="PANTHER" id="PTHR45947">
    <property type="entry name" value="SULFOQUINOVOSYL TRANSFERASE SQD2"/>
    <property type="match status" value="1"/>
</dbReference>
<dbReference type="EMBL" id="CP115667">
    <property type="protein sequence ID" value="WBW50455.1"/>
    <property type="molecule type" value="Genomic_DNA"/>
</dbReference>
<dbReference type="Pfam" id="PF13439">
    <property type="entry name" value="Glyco_transf_4"/>
    <property type="match status" value="1"/>
</dbReference>
<dbReference type="GO" id="GO:0016757">
    <property type="term" value="F:glycosyltransferase activity"/>
    <property type="evidence" value="ECO:0007669"/>
    <property type="project" value="UniProtKB-KW"/>
</dbReference>
<proteinExistence type="predicted"/>
<evidence type="ECO:0000313" key="4">
    <source>
        <dbReference type="Proteomes" id="UP001210339"/>
    </source>
</evidence>
<evidence type="ECO:0000259" key="2">
    <source>
        <dbReference type="Pfam" id="PF13439"/>
    </source>
</evidence>
<keyword evidence="3" id="KW-0328">Glycosyltransferase</keyword>
<keyword evidence="3" id="KW-0808">Transferase</keyword>
<dbReference type="Proteomes" id="UP001210339">
    <property type="component" value="Chromosome"/>
</dbReference>
<dbReference type="SUPFAM" id="SSF53756">
    <property type="entry name" value="UDP-Glycosyltransferase/glycogen phosphorylase"/>
    <property type="match status" value="1"/>
</dbReference>
<organism evidence="3 4">
    <name type="scientific">Peptoniphilus equinus</name>
    <dbReference type="NCBI Taxonomy" id="3016343"/>
    <lineage>
        <taxon>Bacteria</taxon>
        <taxon>Bacillati</taxon>
        <taxon>Bacillota</taxon>
        <taxon>Tissierellia</taxon>
        <taxon>Tissierellales</taxon>
        <taxon>Peptoniphilaceae</taxon>
        <taxon>Peptoniphilus</taxon>
    </lineage>
</organism>
<evidence type="ECO:0000313" key="3">
    <source>
        <dbReference type="EMBL" id="WBW50455.1"/>
    </source>
</evidence>
<sequence>MKVLIASDVYAPQINGVVTSILNLKGELEKQGVEVRILTLSGTRHSYYEDGVYYVSSFPIKIYPDIRASLSMADPIILKVVAWKPDIIHTQNEFSTFNFAKVVAMAAKCPIVHTYHTLYEHYLRYITRHERAGRKFLRTFLRQSLRSCARVIAPTEKTKRALCGAGIDAEVTVLPTGIDLSKFETRYGVDELAALKRELGICEDDFIFLFVGRVAEEKNLDETISDFLRFNDEHPHTTYLIVGGGPYLKTLKSRFHHPKIHFTGMIAPDDVGKYYQLGDVFFCASESETQGLTFIEALANGLPLLCRRDDCLDGLLVPGETGFFFKDYTTFVHGAQRLMQEDRHDLFSEQARKKAEAYSKETFGRTVLALYKDVLSHYTYVPLPVRPIRTVKRVVHEYALEPLDTSLQRLPRKTRYYSQRLKKKVLWKRGKK</sequence>
<feature type="domain" description="Glycosyltransferase subfamily 4-like N-terminal" evidence="2">
    <location>
        <begin position="14"/>
        <end position="181"/>
    </location>
</feature>
<dbReference type="Gene3D" id="3.40.50.2000">
    <property type="entry name" value="Glycogen Phosphorylase B"/>
    <property type="match status" value="2"/>
</dbReference>
<name>A0ABY7QWJ9_9FIRM</name>
<dbReference type="InterPro" id="IPR001296">
    <property type="entry name" value="Glyco_trans_1"/>
</dbReference>
<dbReference type="RefSeq" id="WP_271191987.1">
    <property type="nucleotide sequence ID" value="NZ_CP115667.1"/>
</dbReference>
<dbReference type="PANTHER" id="PTHR45947:SF3">
    <property type="entry name" value="SULFOQUINOVOSYL TRANSFERASE SQD2"/>
    <property type="match status" value="1"/>
</dbReference>